<dbReference type="InterPro" id="IPR050237">
    <property type="entry name" value="ATP-dep_AMP-bd_enzyme"/>
</dbReference>
<sequence>MRDLPCFHDAPWSSGSAPALIQGERSCSYDQLHASIEAREILLRRSGVLPGQVLMAPDAPAWDLVLTQHALARIGAVLFPVREGSDPSVLDALIAQAGVEWRWDASAKRPLPTGKRNPDAETVDASLAFLIKTSGSTGSPKIAMLTQTNVLASALNANAVLELGAGDLWLACLRPSHVGGLSIAYRCALAGATLLLHDGFVAERVAGDLERLAVTHVSLVPPMLARLLELGCRPPASLRVLMIGGQALSLSLAQRALDAGWPLYVSYGMTETGSQIATKGPLCGRIEETSVVGCPMPDLDLDLGRCDTRSARLRMRGPVVMAGYANPERRPGDGLDEGWFETADLACLSPEGELRILGRADDVLVIGGTNVSRARVENALASVPGIGDVLIVDLPDPVWGHRLIAVHSGDLALSELDAWCGDHLSGPERPRAFMRLASLPLLDSGKVDRAAIVAQVRMAASRQPFPAGGD</sequence>
<evidence type="ECO:0000259" key="2">
    <source>
        <dbReference type="Pfam" id="PF13193"/>
    </source>
</evidence>
<dbReference type="PROSITE" id="PS00455">
    <property type="entry name" value="AMP_BINDING"/>
    <property type="match status" value="1"/>
</dbReference>
<dbReference type="Gene3D" id="3.30.300.30">
    <property type="match status" value="1"/>
</dbReference>
<proteinExistence type="predicted"/>
<feature type="domain" description="AMP-dependent synthetase/ligase" evidence="1">
    <location>
        <begin position="118"/>
        <end position="324"/>
    </location>
</feature>
<accession>A0ABW4Y694</accession>
<evidence type="ECO:0000313" key="3">
    <source>
        <dbReference type="EMBL" id="MFD2111615.1"/>
    </source>
</evidence>
<dbReference type="PANTHER" id="PTHR43767:SF1">
    <property type="entry name" value="NONRIBOSOMAL PEPTIDE SYNTHASE PES1 (EUROFUNG)-RELATED"/>
    <property type="match status" value="1"/>
</dbReference>
<feature type="domain" description="AMP-binding enzyme C-terminal" evidence="2">
    <location>
        <begin position="376"/>
        <end position="446"/>
    </location>
</feature>
<dbReference type="PANTHER" id="PTHR43767">
    <property type="entry name" value="LONG-CHAIN-FATTY-ACID--COA LIGASE"/>
    <property type="match status" value="1"/>
</dbReference>
<dbReference type="RefSeq" id="WP_386025193.1">
    <property type="nucleotide sequence ID" value="NZ_JBHUHX010000015.1"/>
</dbReference>
<dbReference type="SUPFAM" id="SSF56801">
    <property type="entry name" value="Acetyl-CoA synthetase-like"/>
    <property type="match status" value="1"/>
</dbReference>
<dbReference type="EMBL" id="JBHUHX010000015">
    <property type="protein sequence ID" value="MFD2111615.1"/>
    <property type="molecule type" value="Genomic_DNA"/>
</dbReference>
<dbReference type="InterPro" id="IPR025110">
    <property type="entry name" value="AMP-bd_C"/>
</dbReference>
<dbReference type="Pfam" id="PF00501">
    <property type="entry name" value="AMP-binding"/>
    <property type="match status" value="1"/>
</dbReference>
<gene>
    <name evidence="3" type="ORF">ACFSJC_07160</name>
</gene>
<comment type="caution">
    <text evidence="3">The sequence shown here is derived from an EMBL/GenBank/DDBJ whole genome shotgun (WGS) entry which is preliminary data.</text>
</comment>
<dbReference type="Pfam" id="PF13193">
    <property type="entry name" value="AMP-binding_C"/>
    <property type="match status" value="1"/>
</dbReference>
<keyword evidence="4" id="KW-1185">Reference proteome</keyword>
<evidence type="ECO:0000313" key="4">
    <source>
        <dbReference type="Proteomes" id="UP001597337"/>
    </source>
</evidence>
<dbReference type="Proteomes" id="UP001597337">
    <property type="component" value="Unassembled WGS sequence"/>
</dbReference>
<organism evidence="3 4">
    <name type="scientific">Thiorhodococcus fuscus</name>
    <dbReference type="NCBI Taxonomy" id="527200"/>
    <lineage>
        <taxon>Bacteria</taxon>
        <taxon>Pseudomonadati</taxon>
        <taxon>Pseudomonadota</taxon>
        <taxon>Gammaproteobacteria</taxon>
        <taxon>Chromatiales</taxon>
        <taxon>Chromatiaceae</taxon>
        <taxon>Thiorhodococcus</taxon>
    </lineage>
</organism>
<dbReference type="InterPro" id="IPR020845">
    <property type="entry name" value="AMP-binding_CS"/>
</dbReference>
<dbReference type="Gene3D" id="3.40.50.12780">
    <property type="entry name" value="N-terminal domain of ligase-like"/>
    <property type="match status" value="1"/>
</dbReference>
<protein>
    <submittedName>
        <fullName evidence="3">Class I adenylate-forming enzyme family protein</fullName>
    </submittedName>
</protein>
<name>A0ABW4Y694_9GAMM</name>
<dbReference type="InterPro" id="IPR045851">
    <property type="entry name" value="AMP-bd_C_sf"/>
</dbReference>
<evidence type="ECO:0000259" key="1">
    <source>
        <dbReference type="Pfam" id="PF00501"/>
    </source>
</evidence>
<dbReference type="InterPro" id="IPR042099">
    <property type="entry name" value="ANL_N_sf"/>
</dbReference>
<dbReference type="InterPro" id="IPR000873">
    <property type="entry name" value="AMP-dep_synth/lig_dom"/>
</dbReference>
<reference evidence="4" key="1">
    <citation type="journal article" date="2019" name="Int. J. Syst. Evol. Microbiol.">
        <title>The Global Catalogue of Microorganisms (GCM) 10K type strain sequencing project: providing services to taxonomists for standard genome sequencing and annotation.</title>
        <authorList>
            <consortium name="The Broad Institute Genomics Platform"/>
            <consortium name="The Broad Institute Genome Sequencing Center for Infectious Disease"/>
            <person name="Wu L."/>
            <person name="Ma J."/>
        </authorList>
    </citation>
    <scope>NUCLEOTIDE SEQUENCE [LARGE SCALE GENOMIC DNA]</scope>
    <source>
        <strain evidence="4">KACC 12597</strain>
    </source>
</reference>